<evidence type="ECO:0000313" key="3">
    <source>
        <dbReference type="EMBL" id="KAK3363281.1"/>
    </source>
</evidence>
<dbReference type="Proteomes" id="UP001275084">
    <property type="component" value="Unassembled WGS sequence"/>
</dbReference>
<accession>A0AAJ0HUR9</accession>
<proteinExistence type="predicted"/>
<keyword evidence="2" id="KW-0812">Transmembrane</keyword>
<evidence type="ECO:0008006" key="5">
    <source>
        <dbReference type="Google" id="ProtNLM"/>
    </source>
</evidence>
<evidence type="ECO:0000313" key="4">
    <source>
        <dbReference type="Proteomes" id="UP001275084"/>
    </source>
</evidence>
<evidence type="ECO:0000256" key="2">
    <source>
        <dbReference type="SAM" id="Phobius"/>
    </source>
</evidence>
<keyword evidence="2" id="KW-0472">Membrane</keyword>
<reference evidence="3" key="2">
    <citation type="submission" date="2023-06" db="EMBL/GenBank/DDBJ databases">
        <authorList>
            <consortium name="Lawrence Berkeley National Laboratory"/>
            <person name="Haridas S."/>
            <person name="Hensen N."/>
            <person name="Bonometti L."/>
            <person name="Westerberg I."/>
            <person name="Brannstrom I.O."/>
            <person name="Guillou S."/>
            <person name="Cros-Aarteil S."/>
            <person name="Calhoun S."/>
            <person name="Kuo A."/>
            <person name="Mondo S."/>
            <person name="Pangilinan J."/>
            <person name="Riley R."/>
            <person name="Labutti K."/>
            <person name="Andreopoulos B."/>
            <person name="Lipzen A."/>
            <person name="Chen C."/>
            <person name="Yanf M."/>
            <person name="Daum C."/>
            <person name="Ng V."/>
            <person name="Clum A."/>
            <person name="Steindorff A."/>
            <person name="Ohm R."/>
            <person name="Martin F."/>
            <person name="Silar P."/>
            <person name="Natvig D."/>
            <person name="Lalanne C."/>
            <person name="Gautier V."/>
            <person name="Ament-Velasquez S.L."/>
            <person name="Kruys A."/>
            <person name="Hutchinson M.I."/>
            <person name="Powell A.J."/>
            <person name="Barry K."/>
            <person name="Miller A.N."/>
            <person name="Grigoriev I.V."/>
            <person name="Debuchy R."/>
            <person name="Gladieux P."/>
            <person name="Thoren M.H."/>
            <person name="Johannesson H."/>
        </authorList>
    </citation>
    <scope>NUCLEOTIDE SEQUENCE</scope>
    <source>
        <strain evidence="3">CBS 955.72</strain>
    </source>
</reference>
<feature type="region of interest" description="Disordered" evidence="1">
    <location>
        <begin position="135"/>
        <end position="190"/>
    </location>
</feature>
<name>A0AAJ0HUR9_9PEZI</name>
<feature type="compositionally biased region" description="Low complexity" evidence="1">
    <location>
        <begin position="135"/>
        <end position="179"/>
    </location>
</feature>
<comment type="caution">
    <text evidence="3">The sequence shown here is derived from an EMBL/GenBank/DDBJ whole genome shotgun (WGS) entry which is preliminary data.</text>
</comment>
<feature type="region of interest" description="Disordered" evidence="1">
    <location>
        <begin position="1"/>
        <end position="79"/>
    </location>
</feature>
<keyword evidence="2" id="KW-1133">Transmembrane helix</keyword>
<gene>
    <name evidence="3" type="ORF">B0T25DRAFT_34974</name>
</gene>
<evidence type="ECO:0000256" key="1">
    <source>
        <dbReference type="SAM" id="MobiDB-lite"/>
    </source>
</evidence>
<protein>
    <recommendedName>
        <fullName evidence="5">Apple domain-containing protein</fullName>
    </recommendedName>
</protein>
<dbReference type="Gene3D" id="3.50.4.10">
    <property type="entry name" value="Hepatocyte Growth Factor"/>
    <property type="match status" value="1"/>
</dbReference>
<dbReference type="EMBL" id="JAUIQD010000001">
    <property type="protein sequence ID" value="KAK3363281.1"/>
    <property type="molecule type" value="Genomic_DNA"/>
</dbReference>
<organism evidence="3 4">
    <name type="scientific">Lasiosphaeria hispida</name>
    <dbReference type="NCBI Taxonomy" id="260671"/>
    <lineage>
        <taxon>Eukaryota</taxon>
        <taxon>Fungi</taxon>
        <taxon>Dikarya</taxon>
        <taxon>Ascomycota</taxon>
        <taxon>Pezizomycotina</taxon>
        <taxon>Sordariomycetes</taxon>
        <taxon>Sordariomycetidae</taxon>
        <taxon>Sordariales</taxon>
        <taxon>Lasiosphaeriaceae</taxon>
        <taxon>Lasiosphaeria</taxon>
    </lineage>
</organism>
<feature type="compositionally biased region" description="Polar residues" evidence="1">
    <location>
        <begin position="42"/>
        <end position="58"/>
    </location>
</feature>
<sequence>MDNYNTQRPAPVAYESRGQPQDTRPDHGAPQHVPVYPEEKASTQVVSQQQVGYWSHQESGPVPPQYPGSPANSQRNVSGGEMVLRRPRATSSGETLLPGRLLGLRKSMFWALIALGGLVLLGVGIGAGVGIASASQKSNGNSGSAAAAQTTNRGSGTTRTTSRHTTATSHTSGRTGASGPEPTGTTGRNLCPNLSSSQYVASNGRQFTHLCGVDYSGYGQAVDIGSIQASSFEECVNACAARSDCTGAGWGPGNNGNPSQTCYFKNSLNQAQRAGADWNFAVLVAGSTGGNGAQTITTRSTYTTAYTTAYSTSYR</sequence>
<feature type="transmembrane region" description="Helical" evidence="2">
    <location>
        <begin position="109"/>
        <end position="132"/>
    </location>
</feature>
<reference evidence="3" key="1">
    <citation type="journal article" date="2023" name="Mol. Phylogenet. Evol.">
        <title>Genome-scale phylogeny and comparative genomics of the fungal order Sordariales.</title>
        <authorList>
            <person name="Hensen N."/>
            <person name="Bonometti L."/>
            <person name="Westerberg I."/>
            <person name="Brannstrom I.O."/>
            <person name="Guillou S."/>
            <person name="Cros-Aarteil S."/>
            <person name="Calhoun S."/>
            <person name="Haridas S."/>
            <person name="Kuo A."/>
            <person name="Mondo S."/>
            <person name="Pangilinan J."/>
            <person name="Riley R."/>
            <person name="LaButti K."/>
            <person name="Andreopoulos B."/>
            <person name="Lipzen A."/>
            <person name="Chen C."/>
            <person name="Yan M."/>
            <person name="Daum C."/>
            <person name="Ng V."/>
            <person name="Clum A."/>
            <person name="Steindorff A."/>
            <person name="Ohm R.A."/>
            <person name="Martin F."/>
            <person name="Silar P."/>
            <person name="Natvig D.O."/>
            <person name="Lalanne C."/>
            <person name="Gautier V."/>
            <person name="Ament-Velasquez S.L."/>
            <person name="Kruys A."/>
            <person name="Hutchinson M.I."/>
            <person name="Powell A.J."/>
            <person name="Barry K."/>
            <person name="Miller A.N."/>
            <person name="Grigoriev I.V."/>
            <person name="Debuchy R."/>
            <person name="Gladieux P."/>
            <person name="Hiltunen Thoren M."/>
            <person name="Johannesson H."/>
        </authorList>
    </citation>
    <scope>NUCLEOTIDE SEQUENCE</scope>
    <source>
        <strain evidence="3">CBS 955.72</strain>
    </source>
</reference>
<keyword evidence="4" id="KW-1185">Reference proteome</keyword>
<dbReference type="AlphaFoldDB" id="A0AAJ0HUR9"/>